<proteinExistence type="predicted"/>
<sequence>MILAHVADRADGRLRLVVGDDAPAQLEAVLEARIEDYRRDPDSRRWGEHAAPRRESYGERDEGEDANQRGCLAEFCDFGQASRVGTVQFEVSGSRR</sequence>
<protein>
    <submittedName>
        <fullName evidence="2">Uncharacterized protein</fullName>
    </submittedName>
</protein>
<evidence type="ECO:0000313" key="3">
    <source>
        <dbReference type="Proteomes" id="UP000188235"/>
    </source>
</evidence>
<feature type="region of interest" description="Disordered" evidence="1">
    <location>
        <begin position="41"/>
        <end position="65"/>
    </location>
</feature>
<organism evidence="2 3">
    <name type="scientific">Tessaracoccus flavescens</name>
    <dbReference type="NCBI Taxonomy" id="399497"/>
    <lineage>
        <taxon>Bacteria</taxon>
        <taxon>Bacillati</taxon>
        <taxon>Actinomycetota</taxon>
        <taxon>Actinomycetes</taxon>
        <taxon>Propionibacteriales</taxon>
        <taxon>Propionibacteriaceae</taxon>
        <taxon>Tessaracoccus</taxon>
    </lineage>
</organism>
<dbReference type="EMBL" id="CP019607">
    <property type="protein sequence ID" value="AQP49898.1"/>
    <property type="molecule type" value="Genomic_DNA"/>
</dbReference>
<evidence type="ECO:0000313" key="2">
    <source>
        <dbReference type="EMBL" id="AQP49898.1"/>
    </source>
</evidence>
<name>A0A1Q2CUX7_9ACTN</name>
<feature type="compositionally biased region" description="Basic and acidic residues" evidence="1">
    <location>
        <begin position="41"/>
        <end position="60"/>
    </location>
</feature>
<dbReference type="Proteomes" id="UP000188235">
    <property type="component" value="Chromosome"/>
</dbReference>
<evidence type="ECO:0000256" key="1">
    <source>
        <dbReference type="SAM" id="MobiDB-lite"/>
    </source>
</evidence>
<accession>A0A1Q2CUX7</accession>
<gene>
    <name evidence="2" type="ORF">BW733_02685</name>
</gene>
<dbReference type="STRING" id="399497.BW733_02685"/>
<dbReference type="AlphaFoldDB" id="A0A1Q2CUX7"/>
<dbReference type="KEGG" id="tfa:BW733_02685"/>
<reference evidence="2 3" key="1">
    <citation type="journal article" date="2008" name="Int. J. Syst. Evol. Microbiol.">
        <title>Tessaracoccus flavescens sp. nov., isolated from marine sediment.</title>
        <authorList>
            <person name="Lee D.W."/>
            <person name="Lee S.D."/>
        </authorList>
    </citation>
    <scope>NUCLEOTIDE SEQUENCE [LARGE SCALE GENOMIC DNA]</scope>
    <source>
        <strain evidence="2 3">SST-39T</strain>
    </source>
</reference>
<keyword evidence="3" id="KW-1185">Reference proteome</keyword>